<organism evidence="8 9">
    <name type="scientific">Micractinium conductrix</name>
    <dbReference type="NCBI Taxonomy" id="554055"/>
    <lineage>
        <taxon>Eukaryota</taxon>
        <taxon>Viridiplantae</taxon>
        <taxon>Chlorophyta</taxon>
        <taxon>core chlorophytes</taxon>
        <taxon>Trebouxiophyceae</taxon>
        <taxon>Chlorellales</taxon>
        <taxon>Chlorellaceae</taxon>
        <taxon>Chlorella clade</taxon>
        <taxon>Micractinium</taxon>
    </lineage>
</organism>
<dbReference type="CDD" id="cd06171">
    <property type="entry name" value="Sigma70_r4"/>
    <property type="match status" value="1"/>
</dbReference>
<reference evidence="8 9" key="1">
    <citation type="journal article" date="2018" name="Plant J.">
        <title>Genome sequences of Chlorella sorokiniana UTEX 1602 and Micractinium conductrix SAG 241.80: implications to maltose excretion by a green alga.</title>
        <authorList>
            <person name="Arriola M.B."/>
            <person name="Velmurugan N."/>
            <person name="Zhang Y."/>
            <person name="Plunkett M.H."/>
            <person name="Hondzo H."/>
            <person name="Barney B.M."/>
        </authorList>
    </citation>
    <scope>NUCLEOTIDE SEQUENCE [LARGE SCALE GENOMIC DNA]</scope>
    <source>
        <strain evidence="8 9">SAG 241.80</strain>
    </source>
</reference>
<accession>A0A2P6V837</accession>
<evidence type="ECO:0000256" key="1">
    <source>
        <dbReference type="ARBA" id="ARBA00007788"/>
    </source>
</evidence>
<feature type="compositionally biased region" description="Basic and acidic residues" evidence="6">
    <location>
        <begin position="175"/>
        <end position="198"/>
    </location>
</feature>
<evidence type="ECO:0000256" key="4">
    <source>
        <dbReference type="ARBA" id="ARBA00023125"/>
    </source>
</evidence>
<dbReference type="PANTHER" id="PTHR30603">
    <property type="entry name" value="RNA POLYMERASE SIGMA FACTOR RPO"/>
    <property type="match status" value="1"/>
</dbReference>
<keyword evidence="9" id="KW-1185">Reference proteome</keyword>
<dbReference type="InterPro" id="IPR013325">
    <property type="entry name" value="RNA_pol_sigma_r2"/>
</dbReference>
<dbReference type="Pfam" id="PF04542">
    <property type="entry name" value="Sigma70_r2"/>
    <property type="match status" value="1"/>
</dbReference>
<comment type="similarity">
    <text evidence="1">Belongs to the sigma-70 factor family.</text>
</comment>
<protein>
    <submittedName>
        <fullName evidence="8">RNA polymerase sigma factor</fullName>
    </submittedName>
</protein>
<dbReference type="PROSITE" id="PS00716">
    <property type="entry name" value="SIGMA70_2"/>
    <property type="match status" value="1"/>
</dbReference>
<dbReference type="InterPro" id="IPR014284">
    <property type="entry name" value="RNA_pol_sigma-70_dom"/>
</dbReference>
<dbReference type="CDD" id="cd04491">
    <property type="entry name" value="SoSSB_OBF"/>
    <property type="match status" value="1"/>
</dbReference>
<feature type="region of interest" description="Disordered" evidence="6">
    <location>
        <begin position="522"/>
        <end position="550"/>
    </location>
</feature>
<dbReference type="InterPro" id="IPR007627">
    <property type="entry name" value="RNA_pol_sigma70_r2"/>
</dbReference>
<dbReference type="GO" id="GO:0006352">
    <property type="term" value="P:DNA-templated transcription initiation"/>
    <property type="evidence" value="ECO:0007669"/>
    <property type="project" value="InterPro"/>
</dbReference>
<comment type="caution">
    <text evidence="8">The sequence shown here is derived from an EMBL/GenBank/DDBJ whole genome shotgun (WGS) entry which is preliminary data.</text>
</comment>
<keyword evidence="3" id="KW-0731">Sigma factor</keyword>
<evidence type="ECO:0000256" key="2">
    <source>
        <dbReference type="ARBA" id="ARBA00023015"/>
    </source>
</evidence>
<evidence type="ECO:0000259" key="7">
    <source>
        <dbReference type="PROSITE" id="PS00716"/>
    </source>
</evidence>
<dbReference type="InterPro" id="IPR000943">
    <property type="entry name" value="RNA_pol_sigma70"/>
</dbReference>
<feature type="domain" description="RNA polymerase sigma-70" evidence="7">
    <location>
        <begin position="597"/>
        <end position="623"/>
    </location>
</feature>
<dbReference type="EMBL" id="LHPF02000021">
    <property type="protein sequence ID" value="PSC70250.1"/>
    <property type="molecule type" value="Genomic_DNA"/>
</dbReference>
<feature type="region of interest" description="Disordered" evidence="6">
    <location>
        <begin position="161"/>
        <end position="229"/>
    </location>
</feature>
<dbReference type="InterPro" id="IPR009042">
    <property type="entry name" value="RNA_pol_sigma70_r1_2"/>
</dbReference>
<dbReference type="PANTHER" id="PTHR30603:SF47">
    <property type="entry name" value="RNA POLYMERASE SIGMA FACTOR SIGD, CHLOROPLASTIC"/>
    <property type="match status" value="1"/>
</dbReference>
<dbReference type="InterPro" id="IPR013324">
    <property type="entry name" value="RNA_pol_sigma_r3/r4-like"/>
</dbReference>
<evidence type="ECO:0000256" key="6">
    <source>
        <dbReference type="SAM" id="MobiDB-lite"/>
    </source>
</evidence>
<dbReference type="Pfam" id="PF04545">
    <property type="entry name" value="Sigma70_r4"/>
    <property type="match status" value="1"/>
</dbReference>
<sequence length="810" mass="86247">MQHCAVLPAARQPPLVGRVAAAARRPLRRGPSAPTALITPLGGESARRAAAQPAAALPAAVAAAAGTVLPSPHAPTHGFVPPAQQQLGYANNVQMVTREQLHALEKLHALESAFNASALAAAAPAPVAPPAPSVVAEPELDLEDFMNLLDDMESLTADLDSAVESTSELSDFTEEDRARLEEQRRKEDDKRAAAEQRARQKRIKARGTTTSTRAVRGGAASSSSSSSSRAATGAAAASSSSRAVAAAAASVQALISSRAASGASASTSGSGAVAAASSAAARSAARTGRARTWGRTVPVSKAARSSGLSKRAAAAASLEADPLTFMREIGKNQLLTAEQEKRLAGFVQDRQQLIEAAQRFRRSHRRPPSEPEWAEAAGAADGTDLRRRLALGLQAREHMVNCNMRLVVSIAKKYIGRGLALQDLVAEGMVGLQRGVDKFDASKGFKFSTYAHWWIRQAVTRSISDQARVVRLPVHLHEAMGRVRRAEQQLFEEVGSMPTPQAVADRVGLTYSKLMQLYKAFRPPTSRDGGAAGAPESDEKGMGEQWVEETLEEEDPAEAAHHRMMKEDLNHVLLTLSERECGILKMRYGLDDGEEKTLEEVGRAFNVTRERIRQIEAKAIRKLRSPSRMSDTGKPALRAPEWHKCEALRPDTTGWNLVVKVINSKIVVDKPARGPLKPQRVAECTVGDDTGCILLTARNDQVELMKPGSYVTLRNAKIDMFRGSMRLAVNQWGKMEPASGQSFQPKADYNLSLVEYELIPVPQAAAPAAAAADAAAPAAGGEGEAAADGNAAELAEAAEGEFAPADAPTT</sequence>
<dbReference type="SUPFAM" id="SSF88946">
    <property type="entry name" value="Sigma2 domain of RNA polymerase sigma factors"/>
    <property type="match status" value="1"/>
</dbReference>
<dbReference type="Gene3D" id="1.10.601.10">
    <property type="entry name" value="RNA Polymerase Primary Sigma Factor"/>
    <property type="match status" value="1"/>
</dbReference>
<dbReference type="Pfam" id="PF21473">
    <property type="entry name" value="OB_Ssb-like"/>
    <property type="match status" value="1"/>
</dbReference>
<evidence type="ECO:0000256" key="5">
    <source>
        <dbReference type="ARBA" id="ARBA00023163"/>
    </source>
</evidence>
<dbReference type="Gene3D" id="2.40.50.140">
    <property type="entry name" value="Nucleic acid-binding proteins"/>
    <property type="match status" value="1"/>
</dbReference>
<dbReference type="STRING" id="554055.A0A2P6V837"/>
<dbReference type="OrthoDB" id="206108at2759"/>
<dbReference type="SUPFAM" id="SSF88659">
    <property type="entry name" value="Sigma3 and sigma4 domains of RNA polymerase sigma factors"/>
    <property type="match status" value="2"/>
</dbReference>
<dbReference type="GO" id="GO:0016987">
    <property type="term" value="F:sigma factor activity"/>
    <property type="evidence" value="ECO:0007669"/>
    <property type="project" value="UniProtKB-KW"/>
</dbReference>
<dbReference type="AlphaFoldDB" id="A0A2P6V837"/>
<dbReference type="Pfam" id="PF00140">
    <property type="entry name" value="Sigma70_r1_2"/>
    <property type="match status" value="1"/>
</dbReference>
<dbReference type="GO" id="GO:0003677">
    <property type="term" value="F:DNA binding"/>
    <property type="evidence" value="ECO:0007669"/>
    <property type="project" value="UniProtKB-KW"/>
</dbReference>
<keyword evidence="4" id="KW-0238">DNA-binding</keyword>
<dbReference type="InterPro" id="IPR012340">
    <property type="entry name" value="NA-bd_OB-fold"/>
</dbReference>
<dbReference type="PRINTS" id="PR00046">
    <property type="entry name" value="SIGMA70FCT"/>
</dbReference>
<evidence type="ECO:0000313" key="8">
    <source>
        <dbReference type="EMBL" id="PSC70250.1"/>
    </source>
</evidence>
<name>A0A2P6V837_9CHLO</name>
<evidence type="ECO:0000256" key="3">
    <source>
        <dbReference type="ARBA" id="ARBA00023082"/>
    </source>
</evidence>
<feature type="region of interest" description="Disordered" evidence="6">
    <location>
        <begin position="359"/>
        <end position="378"/>
    </location>
</feature>
<feature type="compositionally biased region" description="Low complexity" evidence="6">
    <location>
        <begin position="211"/>
        <end position="229"/>
    </location>
</feature>
<dbReference type="InterPro" id="IPR007630">
    <property type="entry name" value="RNA_pol_sigma70_r4"/>
</dbReference>
<feature type="region of interest" description="Disordered" evidence="6">
    <location>
        <begin position="770"/>
        <end position="810"/>
    </location>
</feature>
<proteinExistence type="inferred from homology"/>
<dbReference type="InterPro" id="IPR036388">
    <property type="entry name" value="WH-like_DNA-bd_sf"/>
</dbReference>
<dbReference type="InterPro" id="IPR048970">
    <property type="entry name" value="OB_Ssb-like"/>
</dbReference>
<dbReference type="SUPFAM" id="SSF50249">
    <property type="entry name" value="Nucleic acid-binding proteins"/>
    <property type="match status" value="1"/>
</dbReference>
<dbReference type="InterPro" id="IPR050239">
    <property type="entry name" value="Sigma-70_RNA_pol_init_factors"/>
</dbReference>
<keyword evidence="5" id="KW-0804">Transcription</keyword>
<keyword evidence="2" id="KW-0805">Transcription regulation</keyword>
<gene>
    <name evidence="8" type="ORF">C2E20_6310</name>
</gene>
<dbReference type="Proteomes" id="UP000239649">
    <property type="component" value="Unassembled WGS sequence"/>
</dbReference>
<dbReference type="Gene3D" id="1.10.10.10">
    <property type="entry name" value="Winged helix-like DNA-binding domain superfamily/Winged helix DNA-binding domain"/>
    <property type="match status" value="2"/>
</dbReference>
<evidence type="ECO:0000313" key="9">
    <source>
        <dbReference type="Proteomes" id="UP000239649"/>
    </source>
</evidence>
<dbReference type="NCBIfam" id="TIGR02937">
    <property type="entry name" value="sigma70-ECF"/>
    <property type="match status" value="1"/>
</dbReference>